<proteinExistence type="predicted"/>
<accession>A0A9Q0YTN3</accession>
<gene>
    <name evidence="2" type="ORF">HOLleu_32203</name>
</gene>
<reference evidence="2" key="1">
    <citation type="submission" date="2021-10" db="EMBL/GenBank/DDBJ databases">
        <title>Tropical sea cucumber genome reveals ecological adaptation and Cuvierian tubules defense mechanism.</title>
        <authorList>
            <person name="Chen T."/>
        </authorList>
    </citation>
    <scope>NUCLEOTIDE SEQUENCE</scope>
    <source>
        <strain evidence="2">Nanhai2018</strain>
        <tissue evidence="2">Muscle</tissue>
    </source>
</reference>
<feature type="region of interest" description="Disordered" evidence="1">
    <location>
        <begin position="1"/>
        <end position="77"/>
    </location>
</feature>
<feature type="compositionally biased region" description="Polar residues" evidence="1">
    <location>
        <begin position="1"/>
        <end position="21"/>
    </location>
</feature>
<comment type="caution">
    <text evidence="2">The sequence shown here is derived from an EMBL/GenBank/DDBJ whole genome shotgun (WGS) entry which is preliminary data.</text>
</comment>
<dbReference type="AlphaFoldDB" id="A0A9Q0YTN3"/>
<evidence type="ECO:0000313" key="3">
    <source>
        <dbReference type="Proteomes" id="UP001152320"/>
    </source>
</evidence>
<feature type="compositionally biased region" description="Low complexity" evidence="1">
    <location>
        <begin position="22"/>
        <end position="31"/>
    </location>
</feature>
<organism evidence="2 3">
    <name type="scientific">Holothuria leucospilota</name>
    <name type="common">Black long sea cucumber</name>
    <name type="synonym">Mertensiothuria leucospilota</name>
    <dbReference type="NCBI Taxonomy" id="206669"/>
    <lineage>
        <taxon>Eukaryota</taxon>
        <taxon>Metazoa</taxon>
        <taxon>Echinodermata</taxon>
        <taxon>Eleutherozoa</taxon>
        <taxon>Echinozoa</taxon>
        <taxon>Holothuroidea</taxon>
        <taxon>Aspidochirotacea</taxon>
        <taxon>Aspidochirotida</taxon>
        <taxon>Holothuriidae</taxon>
        <taxon>Holothuria</taxon>
    </lineage>
</organism>
<name>A0A9Q0YTN3_HOLLE</name>
<evidence type="ECO:0000256" key="1">
    <source>
        <dbReference type="SAM" id="MobiDB-lite"/>
    </source>
</evidence>
<feature type="compositionally biased region" description="Basic residues" evidence="1">
    <location>
        <begin position="54"/>
        <end position="65"/>
    </location>
</feature>
<keyword evidence="3" id="KW-1185">Reference proteome</keyword>
<dbReference type="EMBL" id="JAIZAY010000016">
    <property type="protein sequence ID" value="KAJ8027149.1"/>
    <property type="molecule type" value="Genomic_DNA"/>
</dbReference>
<sequence length="193" mass="21020">MDLDSSVQDNPSTSASVRLSPNTNASTSATRTNRDEPSVKKTAAKPKHTENKSKKTPAQKNRSKAAKSVSEPSNEVNNRLDRLEGLLENLISGFYAQDPPGGNQLPDPNQCSFEYTRNTAGVTAEPADQDTVISEDNLPTVDNDITDPEAGTSEQNIGFASRFAARNDEPVMMRVKIFHLSWQTALISLSLRS</sequence>
<evidence type="ECO:0000313" key="2">
    <source>
        <dbReference type="EMBL" id="KAJ8027149.1"/>
    </source>
</evidence>
<protein>
    <submittedName>
        <fullName evidence="2">Uncharacterized protein</fullName>
    </submittedName>
</protein>
<dbReference type="Proteomes" id="UP001152320">
    <property type="component" value="Chromosome 16"/>
</dbReference>